<feature type="transmembrane region" description="Helical" evidence="5">
    <location>
        <begin position="293"/>
        <end position="310"/>
    </location>
</feature>
<dbReference type="Gene3D" id="1.20.1420.30">
    <property type="entry name" value="NCX, central ion-binding region"/>
    <property type="match status" value="1"/>
</dbReference>
<dbReference type="PANTHER" id="PTHR10846:SF8">
    <property type="entry name" value="INNER MEMBRANE PROTEIN YRBG"/>
    <property type="match status" value="1"/>
</dbReference>
<dbReference type="EMBL" id="LCLJ01000020">
    <property type="protein sequence ID" value="KKU14584.1"/>
    <property type="molecule type" value="Genomic_DNA"/>
</dbReference>
<dbReference type="GO" id="GO:0005886">
    <property type="term" value="C:plasma membrane"/>
    <property type="evidence" value="ECO:0007669"/>
    <property type="project" value="TreeGrafter"/>
</dbReference>
<evidence type="ECO:0000259" key="6">
    <source>
        <dbReference type="Pfam" id="PF01699"/>
    </source>
</evidence>
<feature type="domain" description="Sodium/calcium exchanger membrane region" evidence="6">
    <location>
        <begin position="7"/>
        <end position="142"/>
    </location>
</feature>
<feature type="transmembrane region" description="Helical" evidence="5">
    <location>
        <begin position="235"/>
        <end position="255"/>
    </location>
</feature>
<organism evidence="7 8">
    <name type="scientific">Candidatus Jorgensenbacteria bacterium GW2011_GWA2_45_9</name>
    <dbReference type="NCBI Taxonomy" id="1618663"/>
    <lineage>
        <taxon>Bacteria</taxon>
        <taxon>Candidatus Joergenseniibacteriota</taxon>
    </lineage>
</organism>
<feature type="domain" description="Sodium/calcium exchanger membrane region" evidence="6">
    <location>
        <begin position="167"/>
        <end position="307"/>
    </location>
</feature>
<name>A0A0G1N252_9BACT</name>
<keyword evidence="2 5" id="KW-0812">Transmembrane</keyword>
<feature type="transmembrane region" description="Helical" evidence="5">
    <location>
        <begin position="126"/>
        <end position="143"/>
    </location>
</feature>
<comment type="caution">
    <text evidence="7">The sequence shown here is derived from an EMBL/GenBank/DDBJ whole genome shotgun (WGS) entry which is preliminary data.</text>
</comment>
<accession>A0A0G1N252</accession>
<feature type="transmembrane region" description="Helical" evidence="5">
    <location>
        <begin position="35"/>
        <end position="59"/>
    </location>
</feature>
<feature type="transmembrane region" description="Helical" evidence="5">
    <location>
        <begin position="71"/>
        <end position="92"/>
    </location>
</feature>
<evidence type="ECO:0000256" key="4">
    <source>
        <dbReference type="ARBA" id="ARBA00023136"/>
    </source>
</evidence>
<comment type="subcellular location">
    <subcellularLocation>
        <location evidence="1">Membrane</location>
        <topology evidence="1">Multi-pass membrane protein</topology>
    </subcellularLocation>
</comment>
<evidence type="ECO:0000256" key="1">
    <source>
        <dbReference type="ARBA" id="ARBA00004141"/>
    </source>
</evidence>
<sequence>MTTAGIILAIAVLFYFLGKSADIIVINVRKIAGHFGVPVFFLGLILGFLTSLPEFSIGINSLVRNATEISFGNLIGGLFVLFGLILGISAFVNRGIKTDGKFSSAIPFALCAISPVLLGFDGRISQLDGIALIILYFFVIYHAKTTAENSIDSPKAAVSKKGMVKIFFAVMAGIILLIIFSTAIMNFTLLLFNGLNVSKMLIGVVVFSLGTNLPEVAVTVRAWKKHAQELSMSNIIGSALANIFIIGVLAFMRPFRIETNASYIAIAAFLAAILALFVYFYETNRKFSRKEGFVLFSFYAFFIIAQISLFA</sequence>
<dbReference type="AlphaFoldDB" id="A0A0G1N252"/>
<dbReference type="InterPro" id="IPR004481">
    <property type="entry name" value="K/Na/Ca-exchanger"/>
</dbReference>
<dbReference type="GO" id="GO:0008273">
    <property type="term" value="F:calcium, potassium:sodium antiporter activity"/>
    <property type="evidence" value="ECO:0007669"/>
    <property type="project" value="TreeGrafter"/>
</dbReference>
<evidence type="ECO:0000313" key="7">
    <source>
        <dbReference type="EMBL" id="KKU14584.1"/>
    </source>
</evidence>
<dbReference type="Proteomes" id="UP000034727">
    <property type="component" value="Unassembled WGS sequence"/>
</dbReference>
<feature type="transmembrane region" description="Helical" evidence="5">
    <location>
        <begin position="164"/>
        <end position="189"/>
    </location>
</feature>
<feature type="transmembrane region" description="Helical" evidence="5">
    <location>
        <begin position="6"/>
        <end position="28"/>
    </location>
</feature>
<dbReference type="GO" id="GO:0005262">
    <property type="term" value="F:calcium channel activity"/>
    <property type="evidence" value="ECO:0007669"/>
    <property type="project" value="TreeGrafter"/>
</dbReference>
<keyword evidence="3 5" id="KW-1133">Transmembrane helix</keyword>
<dbReference type="Pfam" id="PF01699">
    <property type="entry name" value="Na_Ca_ex"/>
    <property type="match status" value="2"/>
</dbReference>
<feature type="transmembrane region" description="Helical" evidence="5">
    <location>
        <begin position="201"/>
        <end position="223"/>
    </location>
</feature>
<gene>
    <name evidence="7" type="ORF">UX22_C0020G0003</name>
</gene>
<evidence type="ECO:0000256" key="3">
    <source>
        <dbReference type="ARBA" id="ARBA00022989"/>
    </source>
</evidence>
<dbReference type="InterPro" id="IPR044880">
    <property type="entry name" value="NCX_ion-bd_dom_sf"/>
</dbReference>
<protein>
    <submittedName>
        <fullName evidence="7">K+-dependent Na+/Ca+ exchanger related-protein</fullName>
    </submittedName>
</protein>
<reference evidence="7 8" key="1">
    <citation type="journal article" date="2015" name="Nature">
        <title>rRNA introns, odd ribosomes, and small enigmatic genomes across a large radiation of phyla.</title>
        <authorList>
            <person name="Brown C.T."/>
            <person name="Hug L.A."/>
            <person name="Thomas B.C."/>
            <person name="Sharon I."/>
            <person name="Castelle C.J."/>
            <person name="Singh A."/>
            <person name="Wilkins M.J."/>
            <person name="Williams K.H."/>
            <person name="Banfield J.F."/>
        </authorList>
    </citation>
    <scope>NUCLEOTIDE SEQUENCE [LARGE SCALE GENOMIC DNA]</scope>
</reference>
<feature type="transmembrane region" description="Helical" evidence="5">
    <location>
        <begin position="261"/>
        <end position="281"/>
    </location>
</feature>
<keyword evidence="4 5" id="KW-0472">Membrane</keyword>
<evidence type="ECO:0000256" key="2">
    <source>
        <dbReference type="ARBA" id="ARBA00022692"/>
    </source>
</evidence>
<dbReference type="InterPro" id="IPR004837">
    <property type="entry name" value="NaCa_Exmemb"/>
</dbReference>
<proteinExistence type="predicted"/>
<dbReference type="GO" id="GO:0006874">
    <property type="term" value="P:intracellular calcium ion homeostasis"/>
    <property type="evidence" value="ECO:0007669"/>
    <property type="project" value="TreeGrafter"/>
</dbReference>
<dbReference type="PANTHER" id="PTHR10846">
    <property type="entry name" value="SODIUM/POTASSIUM/CALCIUM EXCHANGER"/>
    <property type="match status" value="1"/>
</dbReference>
<evidence type="ECO:0000313" key="8">
    <source>
        <dbReference type="Proteomes" id="UP000034727"/>
    </source>
</evidence>
<evidence type="ECO:0000256" key="5">
    <source>
        <dbReference type="SAM" id="Phobius"/>
    </source>
</evidence>